<evidence type="ECO:0000256" key="1">
    <source>
        <dbReference type="ARBA" id="ARBA00007381"/>
    </source>
</evidence>
<evidence type="ECO:0000256" key="4">
    <source>
        <dbReference type="ARBA" id="ARBA00023016"/>
    </source>
</evidence>
<dbReference type="SUPFAM" id="SSF100934">
    <property type="entry name" value="Heat shock protein 70kD (HSP70), C-terminal subdomain"/>
    <property type="match status" value="1"/>
</dbReference>
<dbReference type="SUPFAM" id="SSF53067">
    <property type="entry name" value="Actin-like ATPase domain"/>
    <property type="match status" value="2"/>
</dbReference>
<comment type="caution">
    <text evidence="7">The sequence shown here is derived from an EMBL/GenBank/DDBJ whole genome shotgun (WGS) entry which is preliminary data.</text>
</comment>
<dbReference type="FunFam" id="3.30.30.30:FF:000001">
    <property type="entry name" value="heat shock 70 kDa protein-like"/>
    <property type="match status" value="1"/>
</dbReference>
<dbReference type="NCBIfam" id="NF001413">
    <property type="entry name" value="PRK00290.1"/>
    <property type="match status" value="1"/>
</dbReference>
<evidence type="ECO:0000256" key="3">
    <source>
        <dbReference type="ARBA" id="ARBA00022840"/>
    </source>
</evidence>
<dbReference type="Gene3D" id="2.60.34.10">
    <property type="entry name" value="Substrate Binding Domain Of DNAk, Chain A, domain 1"/>
    <property type="match status" value="1"/>
</dbReference>
<name>A0A225WHY1_9STRA</name>
<dbReference type="AlphaFoldDB" id="A0A225WHY1"/>
<gene>
    <name evidence="7" type="ORF">PHMEG_0008738</name>
</gene>
<dbReference type="Gene3D" id="1.20.1270.10">
    <property type="match status" value="1"/>
</dbReference>
<organism evidence="7 8">
    <name type="scientific">Phytophthora megakarya</name>
    <dbReference type="NCBI Taxonomy" id="4795"/>
    <lineage>
        <taxon>Eukaryota</taxon>
        <taxon>Sar</taxon>
        <taxon>Stramenopiles</taxon>
        <taxon>Oomycota</taxon>
        <taxon>Peronosporomycetes</taxon>
        <taxon>Peronosporales</taxon>
        <taxon>Peronosporaceae</taxon>
        <taxon>Phytophthora</taxon>
    </lineage>
</organism>
<dbReference type="Gene3D" id="3.30.420.40">
    <property type="match status" value="2"/>
</dbReference>
<evidence type="ECO:0000256" key="5">
    <source>
        <dbReference type="RuleBase" id="RU003322"/>
    </source>
</evidence>
<dbReference type="InterPro" id="IPR029048">
    <property type="entry name" value="HSP70_C_sf"/>
</dbReference>
<dbReference type="FunFam" id="2.60.34.10:FF:000002">
    <property type="entry name" value="Heat shock 70 kDa"/>
    <property type="match status" value="1"/>
</dbReference>
<accession>A0A225WHY1</accession>
<keyword evidence="2 5" id="KW-0547">Nucleotide-binding</keyword>
<dbReference type="PROSITE" id="PS00297">
    <property type="entry name" value="HSP70_1"/>
    <property type="match status" value="1"/>
</dbReference>
<keyword evidence="3 5" id="KW-0067">ATP-binding</keyword>
<dbReference type="PRINTS" id="PR00301">
    <property type="entry name" value="HEATSHOCK70"/>
</dbReference>
<comment type="similarity">
    <text evidence="1 5">Belongs to the heat shock protein 70 family.</text>
</comment>
<dbReference type="FunFam" id="3.90.640.10:FF:000002">
    <property type="entry name" value="Heat shock 70 kDa"/>
    <property type="match status" value="1"/>
</dbReference>
<evidence type="ECO:0000256" key="2">
    <source>
        <dbReference type="ARBA" id="ARBA00022741"/>
    </source>
</evidence>
<reference evidence="8" key="1">
    <citation type="submission" date="2017-03" db="EMBL/GenBank/DDBJ databases">
        <title>Phytopthora megakarya and P. palmivora, two closely related causual agents of cacao black pod achieved similar genome size and gene model numbers by different mechanisms.</title>
        <authorList>
            <person name="Ali S."/>
            <person name="Shao J."/>
            <person name="Larry D.J."/>
            <person name="Kronmiller B."/>
            <person name="Shen D."/>
            <person name="Strem M.D."/>
            <person name="Melnick R.L."/>
            <person name="Guiltinan M.J."/>
            <person name="Tyler B.M."/>
            <person name="Meinhardt L.W."/>
            <person name="Bailey B.A."/>
        </authorList>
    </citation>
    <scope>NUCLEOTIDE SEQUENCE [LARGE SCALE GENOMIC DNA]</scope>
    <source>
        <strain evidence="8">zdho120</strain>
    </source>
</reference>
<dbReference type="Proteomes" id="UP000198211">
    <property type="component" value="Unassembled WGS sequence"/>
</dbReference>
<dbReference type="PANTHER" id="PTHR19375">
    <property type="entry name" value="HEAT SHOCK PROTEIN 70KDA"/>
    <property type="match status" value="1"/>
</dbReference>
<dbReference type="InterPro" id="IPR029047">
    <property type="entry name" value="HSP70_peptide-bd_sf"/>
</dbReference>
<dbReference type="Gene3D" id="3.30.30.30">
    <property type="match status" value="1"/>
</dbReference>
<proteinExistence type="inferred from homology"/>
<dbReference type="Pfam" id="PF00012">
    <property type="entry name" value="HSP70"/>
    <property type="match status" value="1"/>
</dbReference>
<dbReference type="EMBL" id="NBNE01000772">
    <property type="protein sequence ID" value="OWZ17331.1"/>
    <property type="molecule type" value="Genomic_DNA"/>
</dbReference>
<dbReference type="FunFam" id="3.30.420.40:FF:000026">
    <property type="entry name" value="Heat shock protein 70"/>
    <property type="match status" value="1"/>
</dbReference>
<dbReference type="InterPro" id="IPR018181">
    <property type="entry name" value="Heat_shock_70_CS"/>
</dbReference>
<keyword evidence="8" id="KW-1185">Reference proteome</keyword>
<protein>
    <submittedName>
        <fullName evidence="7">Heat shock protein70</fullName>
    </submittedName>
</protein>
<dbReference type="STRING" id="4795.A0A225WHY1"/>
<dbReference type="SUPFAM" id="SSF100920">
    <property type="entry name" value="Heat shock protein 70kD (HSP70), peptide-binding domain"/>
    <property type="match status" value="1"/>
</dbReference>
<dbReference type="FunFam" id="3.30.420.40:FF:000172">
    <property type="entry name" value="Heat shock 70 kDa protein"/>
    <property type="match status" value="2"/>
</dbReference>
<keyword evidence="4 7" id="KW-0346">Stress response</keyword>
<dbReference type="FunFam" id="1.20.1270.10:FF:000016">
    <property type="entry name" value="Heat shock protein 70"/>
    <property type="match status" value="1"/>
</dbReference>
<dbReference type="Gene3D" id="3.90.640.10">
    <property type="entry name" value="Actin, Chain A, domain 4"/>
    <property type="match status" value="1"/>
</dbReference>
<sequence length="647" mass="71201">MTEPVTGQSVGIDLGTTYSCVGVWQNDRVEIIANDQGNRTTPSYVAFTDTERLIGDAAKNQVAMNAHNTVFDVKRLIGRKFTDLEVQSDIKHWPFKVTRGLESKPQIVVQFKGESKTFQPEEISSMVLIKMRETAEAYIGKQVKNAVVTVPAYFNDSQRQATKDAGVIAGLNVLRIINEPTAAAIAYGLDKRGGEHNVLIFDLGGGTFDVSLLTIEEGIFEVKATAGDTHLGGEDFDNRLVEYFVAEFKQKYRKDMSVNQRALRRLRTACERAKRTLSTSAQAYIEIDSLFDGIDFNSTITRARFEDLCASYFRKTMEPVAQVLRDSKLSKSQVNEIVLVGGSTRIPKVQQLLMDFFNGKDLFKSINPDEAVAYGATVQAAILSGSGSSSKLQDLLLLDVAPLSLGLETAGGVMTKLIPRNTTVPAKKSQSFSTYADNQAGVLIQVFEGERTLTRDNHLLGKFNLDGIPPMPRGIPQIDVTFDVDVNGILNVSAVEKSTGKENKITITNDKGRLSQSEIDRMVADAEKYKDQDERNKLRIESKNALENYTFSLRSSIREEKLAAKLSATDKKTIEEKVEETLQWMEANQAAEKDEFDAKQQELEGVANPIMQKVYTAEANGGVGDMGAGAPAGSTDPDEGPKIEEVD</sequence>
<evidence type="ECO:0000256" key="6">
    <source>
        <dbReference type="SAM" id="MobiDB-lite"/>
    </source>
</evidence>
<dbReference type="GO" id="GO:0005524">
    <property type="term" value="F:ATP binding"/>
    <property type="evidence" value="ECO:0007669"/>
    <property type="project" value="UniProtKB-KW"/>
</dbReference>
<dbReference type="OrthoDB" id="2401965at2759"/>
<feature type="region of interest" description="Disordered" evidence="6">
    <location>
        <begin position="620"/>
        <end position="647"/>
    </location>
</feature>
<dbReference type="InterPro" id="IPR013126">
    <property type="entry name" value="Hsp_70_fam"/>
</dbReference>
<dbReference type="CDD" id="cd10233">
    <property type="entry name" value="ASKHA_NBD_HSP70_HSPA1"/>
    <property type="match status" value="1"/>
</dbReference>
<dbReference type="PROSITE" id="PS00329">
    <property type="entry name" value="HSP70_2"/>
    <property type="match status" value="1"/>
</dbReference>
<evidence type="ECO:0000313" key="8">
    <source>
        <dbReference type="Proteomes" id="UP000198211"/>
    </source>
</evidence>
<dbReference type="GO" id="GO:0140662">
    <property type="term" value="F:ATP-dependent protein folding chaperone"/>
    <property type="evidence" value="ECO:0007669"/>
    <property type="project" value="InterPro"/>
</dbReference>
<evidence type="ECO:0000313" key="7">
    <source>
        <dbReference type="EMBL" id="OWZ17331.1"/>
    </source>
</evidence>
<dbReference type="InterPro" id="IPR043129">
    <property type="entry name" value="ATPase_NBD"/>
</dbReference>
<dbReference type="PROSITE" id="PS01036">
    <property type="entry name" value="HSP70_3"/>
    <property type="match status" value="1"/>
</dbReference>